<evidence type="ECO:0000313" key="4">
    <source>
        <dbReference type="EMBL" id="GGG50834.1"/>
    </source>
</evidence>
<keyword evidence="3" id="KW-0732">Signal</keyword>
<organism evidence="4 5">
    <name type="scientific">Bizionia arctica</name>
    <dbReference type="NCBI Taxonomy" id="1495645"/>
    <lineage>
        <taxon>Bacteria</taxon>
        <taxon>Pseudomonadati</taxon>
        <taxon>Bacteroidota</taxon>
        <taxon>Flavobacteriia</taxon>
        <taxon>Flavobacteriales</taxon>
        <taxon>Flavobacteriaceae</taxon>
        <taxon>Bizionia</taxon>
    </lineage>
</organism>
<keyword evidence="2" id="KW-0789">Thiol protease inhibitor</keyword>
<dbReference type="RefSeq" id="WP_188464920.1">
    <property type="nucleotide sequence ID" value="NZ_BMFQ01000003.1"/>
</dbReference>
<dbReference type="PROSITE" id="PS51257">
    <property type="entry name" value="PROKAR_LIPOPROTEIN"/>
    <property type="match status" value="1"/>
</dbReference>
<reference evidence="4" key="2">
    <citation type="submission" date="2020-09" db="EMBL/GenBank/DDBJ databases">
        <authorList>
            <person name="Sun Q."/>
            <person name="Zhou Y."/>
        </authorList>
    </citation>
    <scope>NUCLEOTIDE SEQUENCE</scope>
    <source>
        <strain evidence="4">CGMCC 1.12751</strain>
    </source>
</reference>
<evidence type="ECO:0008006" key="6">
    <source>
        <dbReference type="Google" id="ProtNLM"/>
    </source>
</evidence>
<dbReference type="Proteomes" id="UP000625976">
    <property type="component" value="Unassembled WGS sequence"/>
</dbReference>
<name>A0A917GLW9_9FLAO</name>
<dbReference type="EMBL" id="BMFQ01000003">
    <property type="protein sequence ID" value="GGG50834.1"/>
    <property type="molecule type" value="Genomic_DNA"/>
</dbReference>
<evidence type="ECO:0000256" key="1">
    <source>
        <dbReference type="ARBA" id="ARBA00022690"/>
    </source>
</evidence>
<dbReference type="InterPro" id="IPR036331">
    <property type="entry name" value="Chagasin-like_sf"/>
</dbReference>
<gene>
    <name evidence="4" type="ORF">GCM10010976_22500</name>
</gene>
<feature type="signal peptide" evidence="3">
    <location>
        <begin position="1"/>
        <end position="21"/>
    </location>
</feature>
<proteinExistence type="predicted"/>
<protein>
    <recommendedName>
        <fullName evidence="6">Proteinase inhibitor I42 chagasin domain-containing protein</fullName>
    </recommendedName>
</protein>
<keyword evidence="5" id="KW-1185">Reference proteome</keyword>
<feature type="chain" id="PRO_5038102635" description="Proteinase inhibitor I42 chagasin domain-containing protein" evidence="3">
    <location>
        <begin position="22"/>
        <end position="124"/>
    </location>
</feature>
<sequence length="124" mass="13935">MKHLKYLAVLCLLITISSCTSGPLTETDNNTTVEYQLDSPFQIQLEGDAQGKNKWVLQSEIEPVISLTDQNTKVENNKTIYTFNFKVNTDGEKNLVLSYQTEGLESKTFQVKVIAGTMGRILEE</sequence>
<dbReference type="GO" id="GO:0004869">
    <property type="term" value="F:cysteine-type endopeptidase inhibitor activity"/>
    <property type="evidence" value="ECO:0007669"/>
    <property type="project" value="UniProtKB-KW"/>
</dbReference>
<comment type="caution">
    <text evidence="4">The sequence shown here is derived from an EMBL/GenBank/DDBJ whole genome shotgun (WGS) entry which is preliminary data.</text>
</comment>
<evidence type="ECO:0000313" key="5">
    <source>
        <dbReference type="Proteomes" id="UP000625976"/>
    </source>
</evidence>
<dbReference type="AlphaFoldDB" id="A0A917GLW9"/>
<keyword evidence="1" id="KW-0646">Protease inhibitor</keyword>
<evidence type="ECO:0000256" key="3">
    <source>
        <dbReference type="SAM" id="SignalP"/>
    </source>
</evidence>
<evidence type="ECO:0000256" key="2">
    <source>
        <dbReference type="ARBA" id="ARBA00022704"/>
    </source>
</evidence>
<accession>A0A917GLW9</accession>
<dbReference type="Gene3D" id="2.60.40.2020">
    <property type="match status" value="1"/>
</dbReference>
<reference evidence="4" key="1">
    <citation type="journal article" date="2014" name="Int. J. Syst. Evol. Microbiol.">
        <title>Complete genome sequence of Corynebacterium casei LMG S-19264T (=DSM 44701T), isolated from a smear-ripened cheese.</title>
        <authorList>
            <consortium name="US DOE Joint Genome Institute (JGI-PGF)"/>
            <person name="Walter F."/>
            <person name="Albersmeier A."/>
            <person name="Kalinowski J."/>
            <person name="Ruckert C."/>
        </authorList>
    </citation>
    <scope>NUCLEOTIDE SEQUENCE</scope>
    <source>
        <strain evidence="4">CGMCC 1.12751</strain>
    </source>
</reference>